<feature type="transmembrane region" description="Helical" evidence="9">
    <location>
        <begin position="20"/>
        <end position="40"/>
    </location>
</feature>
<evidence type="ECO:0000256" key="4">
    <source>
        <dbReference type="ARBA" id="ARBA00022692"/>
    </source>
</evidence>
<evidence type="ECO:0000256" key="8">
    <source>
        <dbReference type="SAM" id="MobiDB-lite"/>
    </source>
</evidence>
<evidence type="ECO:0000313" key="12">
    <source>
        <dbReference type="Proteomes" id="UP000295058"/>
    </source>
</evidence>
<evidence type="ECO:0000256" key="7">
    <source>
        <dbReference type="PROSITE-ProRule" id="PRU00473"/>
    </source>
</evidence>
<feature type="domain" description="OmpA-like" evidence="10">
    <location>
        <begin position="121"/>
        <end position="242"/>
    </location>
</feature>
<comment type="caution">
    <text evidence="11">The sequence shown here is derived from an EMBL/GenBank/DDBJ whole genome shotgun (WGS) entry which is preliminary data.</text>
</comment>
<dbReference type="Proteomes" id="UP000295058">
    <property type="component" value="Unassembled WGS sequence"/>
</dbReference>
<dbReference type="InterPro" id="IPR025713">
    <property type="entry name" value="MotB-like_N_dom"/>
</dbReference>
<evidence type="ECO:0000256" key="9">
    <source>
        <dbReference type="SAM" id="Phobius"/>
    </source>
</evidence>
<reference evidence="11 12" key="1">
    <citation type="submission" date="2019-03" db="EMBL/GenBank/DDBJ databases">
        <title>Genomic Encyclopedia of Archaeal and Bacterial Type Strains, Phase II (KMG-II): from individual species to whole genera.</title>
        <authorList>
            <person name="Goeker M."/>
        </authorList>
    </citation>
    <scope>NUCLEOTIDE SEQUENCE [LARGE SCALE GENOMIC DNA]</scope>
    <source>
        <strain evidence="11 12">DSM 15594</strain>
    </source>
</reference>
<keyword evidence="4 9" id="KW-0812">Transmembrane</keyword>
<organism evidence="11 12">
    <name type="scientific">Oceanimonas baumannii</name>
    <dbReference type="NCBI Taxonomy" id="129578"/>
    <lineage>
        <taxon>Bacteria</taxon>
        <taxon>Pseudomonadati</taxon>
        <taxon>Pseudomonadota</taxon>
        <taxon>Gammaproteobacteria</taxon>
        <taxon>Aeromonadales</taxon>
        <taxon>Aeromonadaceae</taxon>
        <taxon>Oceanimonas</taxon>
    </lineage>
</organism>
<evidence type="ECO:0000259" key="10">
    <source>
        <dbReference type="PROSITE" id="PS51123"/>
    </source>
</evidence>
<evidence type="ECO:0000256" key="1">
    <source>
        <dbReference type="ARBA" id="ARBA00004162"/>
    </source>
</evidence>
<evidence type="ECO:0000313" key="11">
    <source>
        <dbReference type="EMBL" id="TDW60052.1"/>
    </source>
</evidence>
<keyword evidence="5 9" id="KW-1133">Transmembrane helix</keyword>
<keyword evidence="6 7" id="KW-0472">Membrane</keyword>
<evidence type="ECO:0000256" key="2">
    <source>
        <dbReference type="ARBA" id="ARBA00008914"/>
    </source>
</evidence>
<accession>A0ABY2F0G7</accession>
<dbReference type="SUPFAM" id="SSF103088">
    <property type="entry name" value="OmpA-like"/>
    <property type="match status" value="1"/>
</dbReference>
<feature type="region of interest" description="Disordered" evidence="8">
    <location>
        <begin position="239"/>
        <end position="261"/>
    </location>
</feature>
<evidence type="ECO:0000256" key="6">
    <source>
        <dbReference type="ARBA" id="ARBA00023136"/>
    </source>
</evidence>
<dbReference type="PANTHER" id="PTHR30329">
    <property type="entry name" value="STATOR ELEMENT OF FLAGELLAR MOTOR COMPLEX"/>
    <property type="match status" value="1"/>
</dbReference>
<dbReference type="Gene3D" id="3.30.1330.60">
    <property type="entry name" value="OmpA-like domain"/>
    <property type="match status" value="1"/>
</dbReference>
<protein>
    <submittedName>
        <fullName evidence="11">Chemotaxis protein MotB</fullName>
    </submittedName>
</protein>
<keyword evidence="3" id="KW-1003">Cell membrane</keyword>
<gene>
    <name evidence="11" type="ORF">LY04_01044</name>
</gene>
<sequence length="281" mass="31172">MIKRRSLMPASRDQHTERWLVSYADYMTLAFALFVVLYAVHASRTELRQPVMEGVQQALGQLGARPEMNGAMEYEGQPALPASDVLAATSSANSLHQLKLELGEKLAPLTKRQLASIEQGDHELVLTLDGSLLFAEGSALLGGNSEAVFSALIPLLIQDTHFIHVRGFTDNIAVSNELYASNWQLSAERARAVLEQLEQRGVAPQRLRLEAYGQYRPVATEQRREAGRGPQRRVEIAIAASRWQPPLPPPARPPEPEQKEGIQIYELPGGGIRITNDRIRQ</sequence>
<evidence type="ECO:0000256" key="3">
    <source>
        <dbReference type="ARBA" id="ARBA00022475"/>
    </source>
</evidence>
<dbReference type="EMBL" id="SODO01000003">
    <property type="protein sequence ID" value="TDW60052.1"/>
    <property type="molecule type" value="Genomic_DNA"/>
</dbReference>
<dbReference type="PANTHER" id="PTHR30329:SF20">
    <property type="entry name" value="EXPORTED PROTEIN"/>
    <property type="match status" value="1"/>
</dbReference>
<dbReference type="Pfam" id="PF13677">
    <property type="entry name" value="MotB_plug"/>
    <property type="match status" value="1"/>
</dbReference>
<dbReference type="CDD" id="cd07185">
    <property type="entry name" value="OmpA_C-like"/>
    <property type="match status" value="1"/>
</dbReference>
<name>A0ABY2F0G7_9GAMM</name>
<comment type="similarity">
    <text evidence="2">Belongs to the MotB family.</text>
</comment>
<comment type="subcellular location">
    <subcellularLocation>
        <location evidence="1">Cell membrane</location>
        <topology evidence="1">Single-pass membrane protein</topology>
    </subcellularLocation>
</comment>
<dbReference type="Pfam" id="PF00691">
    <property type="entry name" value="OmpA"/>
    <property type="match status" value="1"/>
</dbReference>
<evidence type="ECO:0000256" key="5">
    <source>
        <dbReference type="ARBA" id="ARBA00022989"/>
    </source>
</evidence>
<dbReference type="InterPro" id="IPR050330">
    <property type="entry name" value="Bact_OuterMem_StrucFunc"/>
</dbReference>
<dbReference type="RefSeq" id="WP_243832786.1">
    <property type="nucleotide sequence ID" value="NZ_JBLWZI010000001.1"/>
</dbReference>
<dbReference type="InterPro" id="IPR036737">
    <property type="entry name" value="OmpA-like_sf"/>
</dbReference>
<proteinExistence type="inferred from homology"/>
<keyword evidence="12" id="KW-1185">Reference proteome</keyword>
<dbReference type="InterPro" id="IPR006665">
    <property type="entry name" value="OmpA-like"/>
</dbReference>
<dbReference type="PROSITE" id="PS51123">
    <property type="entry name" value="OMPA_2"/>
    <property type="match status" value="1"/>
</dbReference>